<dbReference type="PROSITE" id="PS50231">
    <property type="entry name" value="RICIN_B_LECTIN"/>
    <property type="match status" value="1"/>
</dbReference>
<dbReference type="STRING" id="230819.A0A5C3KSK3"/>
<dbReference type="Pfam" id="PF14200">
    <property type="entry name" value="RicinB_lectin_2"/>
    <property type="match status" value="1"/>
</dbReference>
<keyword evidence="1" id="KW-0812">Transmembrane</keyword>
<protein>
    <recommendedName>
        <fullName evidence="3">Ricin B lectin domain-containing protein</fullName>
    </recommendedName>
</protein>
<keyword evidence="5" id="KW-1185">Reference proteome</keyword>
<dbReference type="OrthoDB" id="6770063at2759"/>
<feature type="domain" description="Ricin B lectin" evidence="3">
    <location>
        <begin position="102"/>
        <end position="238"/>
    </location>
</feature>
<evidence type="ECO:0000259" key="3">
    <source>
        <dbReference type="SMART" id="SM00458"/>
    </source>
</evidence>
<feature type="transmembrane region" description="Helical" evidence="1">
    <location>
        <begin position="236"/>
        <end position="253"/>
    </location>
</feature>
<dbReference type="EMBL" id="ML210216">
    <property type="protein sequence ID" value="TFK23571.1"/>
    <property type="molecule type" value="Genomic_DNA"/>
</dbReference>
<evidence type="ECO:0000256" key="2">
    <source>
        <dbReference type="SAM" id="SignalP"/>
    </source>
</evidence>
<keyword evidence="2" id="KW-0732">Signal</keyword>
<dbReference type="Proteomes" id="UP000307440">
    <property type="component" value="Unassembled WGS sequence"/>
</dbReference>
<dbReference type="AlphaFoldDB" id="A0A5C3KSK3"/>
<accession>A0A5C3KSK3</accession>
<dbReference type="Gene3D" id="2.80.10.50">
    <property type="match status" value="2"/>
</dbReference>
<dbReference type="InterPro" id="IPR035992">
    <property type="entry name" value="Ricin_B-like_lectins"/>
</dbReference>
<evidence type="ECO:0000313" key="5">
    <source>
        <dbReference type="Proteomes" id="UP000307440"/>
    </source>
</evidence>
<dbReference type="SMART" id="SM00458">
    <property type="entry name" value="RICIN"/>
    <property type="match status" value="1"/>
</dbReference>
<proteinExistence type="predicted"/>
<reference evidence="4 5" key="1">
    <citation type="journal article" date="2019" name="Nat. Ecol. Evol.">
        <title>Megaphylogeny resolves global patterns of mushroom evolution.</title>
        <authorList>
            <person name="Varga T."/>
            <person name="Krizsan K."/>
            <person name="Foldi C."/>
            <person name="Dima B."/>
            <person name="Sanchez-Garcia M."/>
            <person name="Sanchez-Ramirez S."/>
            <person name="Szollosi G.J."/>
            <person name="Szarkandi J.G."/>
            <person name="Papp V."/>
            <person name="Albert L."/>
            <person name="Andreopoulos W."/>
            <person name="Angelini C."/>
            <person name="Antonin V."/>
            <person name="Barry K.W."/>
            <person name="Bougher N.L."/>
            <person name="Buchanan P."/>
            <person name="Buyck B."/>
            <person name="Bense V."/>
            <person name="Catcheside P."/>
            <person name="Chovatia M."/>
            <person name="Cooper J."/>
            <person name="Damon W."/>
            <person name="Desjardin D."/>
            <person name="Finy P."/>
            <person name="Geml J."/>
            <person name="Haridas S."/>
            <person name="Hughes K."/>
            <person name="Justo A."/>
            <person name="Karasinski D."/>
            <person name="Kautmanova I."/>
            <person name="Kiss B."/>
            <person name="Kocsube S."/>
            <person name="Kotiranta H."/>
            <person name="LaButti K.M."/>
            <person name="Lechner B.E."/>
            <person name="Liimatainen K."/>
            <person name="Lipzen A."/>
            <person name="Lukacs Z."/>
            <person name="Mihaltcheva S."/>
            <person name="Morgado L.N."/>
            <person name="Niskanen T."/>
            <person name="Noordeloos M.E."/>
            <person name="Ohm R.A."/>
            <person name="Ortiz-Santana B."/>
            <person name="Ovrebo C."/>
            <person name="Racz N."/>
            <person name="Riley R."/>
            <person name="Savchenko A."/>
            <person name="Shiryaev A."/>
            <person name="Soop K."/>
            <person name="Spirin V."/>
            <person name="Szebenyi C."/>
            <person name="Tomsovsky M."/>
            <person name="Tulloss R.E."/>
            <person name="Uehling J."/>
            <person name="Grigoriev I.V."/>
            <person name="Vagvolgyi C."/>
            <person name="Papp T."/>
            <person name="Martin F.M."/>
            <person name="Miettinen O."/>
            <person name="Hibbett D.S."/>
            <person name="Nagy L.G."/>
        </authorList>
    </citation>
    <scope>NUCLEOTIDE SEQUENCE [LARGE SCALE GENOMIC DNA]</scope>
    <source>
        <strain evidence="4 5">CBS 121175</strain>
    </source>
</reference>
<dbReference type="SUPFAM" id="SSF50370">
    <property type="entry name" value="Ricin B-like lectins"/>
    <property type="match status" value="1"/>
</dbReference>
<evidence type="ECO:0000313" key="4">
    <source>
        <dbReference type="EMBL" id="TFK23571.1"/>
    </source>
</evidence>
<gene>
    <name evidence="4" type="ORF">FA15DRAFT_745064</name>
</gene>
<sequence>MAPTSFLIYSFLLCLALLGAVRAAPLFGCTNYLNVEGTIYRLTNTDTFSQYIQCIYQHDDGNGGIGQNYCWYDFHNKTLYHYPNTPLPLDSHAECPDTLPAATIYRIRSSLNVNLCVTATGVNDGSTDCRTDVWRPDQVWHFNGDLIQPLTTNKCLDVTDGNRNNGAQLQIWTCDAGNPNQLFGHWSEDVVIVPEDHIHWKTSRFQCMDLTGGNTANGTPIQLWGCNYQNPNQVRLHVLFSVIFMLTPLVLALEAGTRGLGALTFST</sequence>
<keyword evidence="1" id="KW-1133">Transmembrane helix</keyword>
<evidence type="ECO:0000256" key="1">
    <source>
        <dbReference type="SAM" id="Phobius"/>
    </source>
</evidence>
<organism evidence="4 5">
    <name type="scientific">Coprinopsis marcescibilis</name>
    <name type="common">Agaric fungus</name>
    <name type="synonym">Psathyrella marcescibilis</name>
    <dbReference type="NCBI Taxonomy" id="230819"/>
    <lineage>
        <taxon>Eukaryota</taxon>
        <taxon>Fungi</taxon>
        <taxon>Dikarya</taxon>
        <taxon>Basidiomycota</taxon>
        <taxon>Agaricomycotina</taxon>
        <taxon>Agaricomycetes</taxon>
        <taxon>Agaricomycetidae</taxon>
        <taxon>Agaricales</taxon>
        <taxon>Agaricineae</taxon>
        <taxon>Psathyrellaceae</taxon>
        <taxon>Coprinopsis</taxon>
    </lineage>
</organism>
<dbReference type="CDD" id="cd00161">
    <property type="entry name" value="beta-trefoil_Ricin-like"/>
    <property type="match status" value="1"/>
</dbReference>
<feature type="chain" id="PRO_5023114695" description="Ricin B lectin domain-containing protein" evidence="2">
    <location>
        <begin position="24"/>
        <end position="267"/>
    </location>
</feature>
<keyword evidence="1" id="KW-0472">Membrane</keyword>
<dbReference type="InterPro" id="IPR000772">
    <property type="entry name" value="Ricin_B_lectin"/>
</dbReference>
<feature type="signal peptide" evidence="2">
    <location>
        <begin position="1"/>
        <end position="23"/>
    </location>
</feature>
<name>A0A5C3KSK3_COPMA</name>